<reference evidence="7" key="2">
    <citation type="submission" date="2016-12" db="EMBL/GenBank/DDBJ databases">
        <authorList>
            <person name="Gaudriault S."/>
        </authorList>
    </citation>
    <scope>NUCLEOTIDE SEQUENCE [LARGE SCALE GENOMIC DNA]</scope>
    <source>
        <strain evidence="7">HGB1681 (deposited as PTA-6826 in the American Type Culture Collection)</strain>
    </source>
</reference>
<name>A0A1N6MX38_9GAMM</name>
<evidence type="ECO:0000313" key="6">
    <source>
        <dbReference type="EMBL" id="SIP73401.1"/>
    </source>
</evidence>
<evidence type="ECO:0000313" key="8">
    <source>
        <dbReference type="Proteomes" id="UP000224871"/>
    </source>
</evidence>
<proteinExistence type="predicted"/>
<reference evidence="5 8" key="3">
    <citation type="journal article" date="2017" name="Nat. Microbiol.">
        <title>Natural product diversity associated with the nematode symbionts Photorhabdus and Xenorhabdus.</title>
        <authorList>
            <person name="Tobias N.J."/>
            <person name="Wolff H."/>
            <person name="Djahanschiri B."/>
            <person name="Grundmann F."/>
            <person name="Kronenwerth M."/>
            <person name="Shi Y.M."/>
            <person name="Simonyi S."/>
            <person name="Grun P."/>
            <person name="Shapiro-Ilan D."/>
            <person name="Pidot S.J."/>
            <person name="Stinear T.P."/>
            <person name="Ebersberger I."/>
            <person name="Bode H.B."/>
        </authorList>
    </citation>
    <scope>NUCLEOTIDE SEQUENCE [LARGE SCALE GENOMIC DNA]</scope>
    <source>
        <strain evidence="5 8">DSM 16336</strain>
    </source>
</reference>
<dbReference type="GO" id="GO:0016491">
    <property type="term" value="F:oxidoreductase activity"/>
    <property type="evidence" value="ECO:0007669"/>
    <property type="project" value="InterPro"/>
</dbReference>
<dbReference type="SUPFAM" id="SSF51905">
    <property type="entry name" value="FAD/NAD(P)-binding domain"/>
    <property type="match status" value="1"/>
</dbReference>
<evidence type="ECO:0000256" key="1">
    <source>
        <dbReference type="ARBA" id="ARBA00037217"/>
    </source>
</evidence>
<dbReference type="EMBL" id="FTLG01000112">
    <property type="protein sequence ID" value="SIP73401.1"/>
    <property type="molecule type" value="Genomic_DNA"/>
</dbReference>
<dbReference type="Proteomes" id="UP000196435">
    <property type="component" value="Unassembled WGS sequence"/>
</dbReference>
<dbReference type="InterPro" id="IPR036188">
    <property type="entry name" value="FAD/NAD-bd_sf"/>
</dbReference>
<feature type="domain" description="Amine oxidase" evidence="4">
    <location>
        <begin position="18"/>
        <end position="342"/>
    </location>
</feature>
<evidence type="ECO:0000259" key="4">
    <source>
        <dbReference type="Pfam" id="PF01593"/>
    </source>
</evidence>
<evidence type="ECO:0000256" key="3">
    <source>
        <dbReference type="ARBA" id="ARBA00040298"/>
    </source>
</evidence>
<comment type="function">
    <text evidence="1">Probable oxidoreductase that may play a role as regulator of mitochondrial function.</text>
</comment>
<gene>
    <name evidence="5" type="ORF">Xinn_03526</name>
    <name evidence="6" type="ORF">XIS1_20007</name>
</gene>
<sequence>MSNSKPQIIIIGSGINSLVCAALLSIWGKSVLVLEQNAVLGGCIRTEELFPGYIHDVLSCWYPLFLSSPAYQVLKPALEKAGLEFRQSDYSTGLVQPNGRGIALRRGILPAALQIDAIAGKDGETFRYMVQQILHDDAELVFGLLGQNPYGVGVLRLLFREWRKRGIDGLVKFAGNSLETFRRWSERELQSDFIRTLVAPWVLHTGLGPDDASSALIGKLTFAAVVSEGMPVVKGGSICIVEALKTIIEQHGGQLLTHTRVEHIITHQRGRKRRASGVIAEGKVYHATDAVVCNVTPQQLYGHLLDNVPITIQKNAQGYHYGRGGMQVHFALNSPPSWSNPKLCHVPLIHLTESMQQVCLSVTQANNGYLPEHPTLAIGQPIALDPGRAPEGGWILWVQMQELPTHLKGDEAGDIPIPDDGKWNNAVREAFADRIQARLETVIPGFSSTIVGRRAYSPADLQVLNSNLVGGDPYSGVCSPDQFFWLRPFASSKGGKAHQTFINNVFHIGASTHPGPGLAGTSGYLVARRLARQ</sequence>
<dbReference type="AlphaFoldDB" id="A0A1N6MX38"/>
<accession>A0A1N6MX38</accession>
<dbReference type="InterPro" id="IPR002937">
    <property type="entry name" value="Amino_oxidase"/>
</dbReference>
<protein>
    <recommendedName>
        <fullName evidence="3">Pyridine nucleotide-disulfide oxidoreductase domain-containing protein 2</fullName>
    </recommendedName>
</protein>
<keyword evidence="8" id="KW-1185">Reference proteome</keyword>
<organism evidence="6 7">
    <name type="scientific">Xenorhabdus innexi</name>
    <dbReference type="NCBI Taxonomy" id="290109"/>
    <lineage>
        <taxon>Bacteria</taxon>
        <taxon>Pseudomonadati</taxon>
        <taxon>Pseudomonadota</taxon>
        <taxon>Gammaproteobacteria</taxon>
        <taxon>Enterobacterales</taxon>
        <taxon>Morganellaceae</taxon>
        <taxon>Xenorhabdus</taxon>
    </lineage>
</organism>
<dbReference type="PANTHER" id="PTHR10668">
    <property type="entry name" value="PHYTOENE DEHYDROGENASE"/>
    <property type="match status" value="1"/>
</dbReference>
<dbReference type="Gene3D" id="3.50.50.60">
    <property type="entry name" value="FAD/NAD(P)-binding domain"/>
    <property type="match status" value="2"/>
</dbReference>
<dbReference type="EMBL" id="NIBU01000069">
    <property type="protein sequence ID" value="PHM30109.1"/>
    <property type="molecule type" value="Genomic_DNA"/>
</dbReference>
<evidence type="ECO:0000313" key="5">
    <source>
        <dbReference type="EMBL" id="PHM30109.1"/>
    </source>
</evidence>
<dbReference type="RefSeq" id="WP_244590242.1">
    <property type="nucleotide sequence ID" value="NZ_CAWNQC010000269.1"/>
</dbReference>
<dbReference type="PANTHER" id="PTHR10668:SF105">
    <property type="entry name" value="DEHYDROGENASE-RELATED"/>
    <property type="match status" value="1"/>
</dbReference>
<evidence type="ECO:0000256" key="2">
    <source>
        <dbReference type="ARBA" id="ARBA00038825"/>
    </source>
</evidence>
<evidence type="ECO:0000313" key="7">
    <source>
        <dbReference type="Proteomes" id="UP000196435"/>
    </source>
</evidence>
<reference evidence="6" key="1">
    <citation type="submission" date="2016-12" db="EMBL/GenBank/DDBJ databases">
        <authorList>
            <person name="Song W.-J."/>
            <person name="Kurnit D.M."/>
        </authorList>
    </citation>
    <scope>NUCLEOTIDE SEQUENCE [LARGE SCALE GENOMIC DNA]</scope>
    <source>
        <strain evidence="6">HGB1681</strain>
    </source>
</reference>
<dbReference type="Pfam" id="PF01593">
    <property type="entry name" value="Amino_oxidase"/>
    <property type="match status" value="1"/>
</dbReference>
<dbReference type="Proteomes" id="UP000224871">
    <property type="component" value="Unassembled WGS sequence"/>
</dbReference>
<comment type="subunit">
    <text evidence="2">Interacts with COX5B; this interaction may contribute to localize PYROXD2 to the inner face of the inner mitochondrial membrane.</text>
</comment>